<name>A0A0L6JQB8_9FIRM</name>
<comment type="caution">
    <text evidence="2">The sequence shown here is derived from an EMBL/GenBank/DDBJ whole genome shotgun (WGS) entry which is preliminary data.</text>
</comment>
<dbReference type="PROSITE" id="PS51085">
    <property type="entry name" value="2FE2S_FER_2"/>
    <property type="match status" value="1"/>
</dbReference>
<evidence type="ECO:0000259" key="1">
    <source>
        <dbReference type="PROSITE" id="PS51085"/>
    </source>
</evidence>
<protein>
    <submittedName>
        <fullName evidence="2">Ferredoxin</fullName>
    </submittedName>
</protein>
<dbReference type="Gene3D" id="3.10.20.30">
    <property type="match status" value="1"/>
</dbReference>
<dbReference type="AlphaFoldDB" id="A0A0L6JQB8"/>
<reference evidence="3" key="1">
    <citation type="submission" date="2015-07" db="EMBL/GenBank/DDBJ databases">
        <title>Near-Complete Genome Sequence of the Cellulolytic Bacterium Bacteroides (Pseudobacteroides) cellulosolvens ATCC 35603.</title>
        <authorList>
            <person name="Dassa B."/>
            <person name="Utturkar S.M."/>
            <person name="Klingeman D.M."/>
            <person name="Hurt R.A."/>
            <person name="Keller M."/>
            <person name="Xu J."/>
            <person name="Reddy Y.H.K."/>
            <person name="Borovok I."/>
            <person name="Grinberg I.R."/>
            <person name="Lamed R."/>
            <person name="Zhivin O."/>
            <person name="Bayer E.A."/>
            <person name="Brown S.D."/>
        </authorList>
    </citation>
    <scope>NUCLEOTIDE SEQUENCE [LARGE SCALE GENOMIC DNA]</scope>
    <source>
        <strain evidence="3">DSM 2933</strain>
    </source>
</reference>
<evidence type="ECO:0000313" key="3">
    <source>
        <dbReference type="Proteomes" id="UP000036923"/>
    </source>
</evidence>
<dbReference type="GO" id="GO:0051536">
    <property type="term" value="F:iron-sulfur cluster binding"/>
    <property type="evidence" value="ECO:0007669"/>
    <property type="project" value="InterPro"/>
</dbReference>
<dbReference type="InterPro" id="IPR036010">
    <property type="entry name" value="2Fe-2S_ferredoxin-like_sf"/>
</dbReference>
<dbReference type="RefSeq" id="WP_242857021.1">
    <property type="nucleotide sequence ID" value="NZ_LGTC01000001.1"/>
</dbReference>
<feature type="domain" description="2Fe-2S ferredoxin-type" evidence="1">
    <location>
        <begin position="3"/>
        <end position="99"/>
    </location>
</feature>
<proteinExistence type="predicted"/>
<dbReference type="InterPro" id="IPR012675">
    <property type="entry name" value="Beta-grasp_dom_sf"/>
</dbReference>
<dbReference type="STRING" id="398512.Bccel_3255"/>
<keyword evidence="3" id="KW-1185">Reference proteome</keyword>
<dbReference type="InterPro" id="IPR001041">
    <property type="entry name" value="2Fe-2S_ferredoxin-type"/>
</dbReference>
<gene>
    <name evidence="2" type="ORF">Bccel_3255</name>
</gene>
<dbReference type="Pfam" id="PF00111">
    <property type="entry name" value="Fer2"/>
    <property type="match status" value="1"/>
</dbReference>
<dbReference type="CDD" id="cd00207">
    <property type="entry name" value="fer2"/>
    <property type="match status" value="1"/>
</dbReference>
<dbReference type="Proteomes" id="UP000036923">
    <property type="component" value="Unassembled WGS sequence"/>
</dbReference>
<accession>A0A0L6JQB8</accession>
<dbReference type="EMBL" id="LGTC01000001">
    <property type="protein sequence ID" value="KNY27984.1"/>
    <property type="molecule type" value="Genomic_DNA"/>
</dbReference>
<dbReference type="SUPFAM" id="SSF54292">
    <property type="entry name" value="2Fe-2S ferredoxin-like"/>
    <property type="match status" value="1"/>
</dbReference>
<sequence length="99" mass="10637">MTFNVVFQPEGIKGCIQEGKTILEAARDLGVDIDAPCGGAVSCGKCKVKIREGYSEKDGIESKMGNISTVSMHEKTLLTEAEFAEGFRLACCTKIMGML</sequence>
<evidence type="ECO:0000313" key="2">
    <source>
        <dbReference type="EMBL" id="KNY27984.1"/>
    </source>
</evidence>
<organism evidence="2 3">
    <name type="scientific">Pseudobacteroides cellulosolvens ATCC 35603 = DSM 2933</name>
    <dbReference type="NCBI Taxonomy" id="398512"/>
    <lineage>
        <taxon>Bacteria</taxon>
        <taxon>Bacillati</taxon>
        <taxon>Bacillota</taxon>
        <taxon>Clostridia</taxon>
        <taxon>Eubacteriales</taxon>
        <taxon>Oscillospiraceae</taxon>
        <taxon>Pseudobacteroides</taxon>
    </lineage>
</organism>